<organism evidence="2 3">
    <name type="scientific">Desulfofundulus australicus DSM 11792</name>
    <dbReference type="NCBI Taxonomy" id="1121425"/>
    <lineage>
        <taxon>Bacteria</taxon>
        <taxon>Bacillati</taxon>
        <taxon>Bacillota</taxon>
        <taxon>Clostridia</taxon>
        <taxon>Eubacteriales</taxon>
        <taxon>Peptococcaceae</taxon>
        <taxon>Desulfofundulus</taxon>
    </lineage>
</organism>
<dbReference type="Gene3D" id="3.30.565.10">
    <property type="entry name" value="Histidine kinase-like ATPase, C-terminal domain"/>
    <property type="match status" value="1"/>
</dbReference>
<dbReference type="AlphaFoldDB" id="A0A1M4U695"/>
<protein>
    <submittedName>
        <fullName evidence="2">Histidine kinase-, DNA gyrase B-, and HSP90-like ATPase</fullName>
    </submittedName>
</protein>
<feature type="domain" description="Histidine kinase/HSP90-like ATPase" evidence="1">
    <location>
        <begin position="5"/>
        <end position="113"/>
    </location>
</feature>
<sequence>MELAVPFLSLQPLVENACIHGLEPKEGPGHLIITGEMEGGICQLSVIDDGVGIPPQILAQFNDQNQLKPDVTRGIGLQNVNERIKLYFGPQYGINLASRPGWTKVSLKLPFYLPKITTEAS</sequence>
<keyword evidence="2" id="KW-0418">Kinase</keyword>
<proteinExistence type="predicted"/>
<dbReference type="InterPro" id="IPR003594">
    <property type="entry name" value="HATPase_dom"/>
</dbReference>
<gene>
    <name evidence="2" type="ORF">SAMN02745218_00415</name>
</gene>
<keyword evidence="2" id="KW-0808">Transferase</keyword>
<dbReference type="GO" id="GO:0016301">
    <property type="term" value="F:kinase activity"/>
    <property type="evidence" value="ECO:0007669"/>
    <property type="project" value="UniProtKB-KW"/>
</dbReference>
<evidence type="ECO:0000259" key="1">
    <source>
        <dbReference type="SMART" id="SM00387"/>
    </source>
</evidence>
<evidence type="ECO:0000313" key="3">
    <source>
        <dbReference type="Proteomes" id="UP000184196"/>
    </source>
</evidence>
<accession>A0A1M4U695</accession>
<dbReference type="SMART" id="SM00387">
    <property type="entry name" value="HATPase_c"/>
    <property type="match status" value="1"/>
</dbReference>
<reference evidence="3" key="1">
    <citation type="submission" date="2016-11" db="EMBL/GenBank/DDBJ databases">
        <authorList>
            <person name="Varghese N."/>
            <person name="Submissions S."/>
        </authorList>
    </citation>
    <scope>NUCLEOTIDE SEQUENCE [LARGE SCALE GENOMIC DNA]</scope>
    <source>
        <strain evidence="3">DSM 11792</strain>
    </source>
</reference>
<dbReference type="Proteomes" id="UP000184196">
    <property type="component" value="Unassembled WGS sequence"/>
</dbReference>
<dbReference type="PANTHER" id="PTHR34220">
    <property type="entry name" value="SENSOR HISTIDINE KINASE YPDA"/>
    <property type="match status" value="1"/>
</dbReference>
<evidence type="ECO:0000313" key="2">
    <source>
        <dbReference type="EMBL" id="SHE52282.1"/>
    </source>
</evidence>
<dbReference type="PANTHER" id="PTHR34220:SF7">
    <property type="entry name" value="SENSOR HISTIDINE KINASE YPDA"/>
    <property type="match status" value="1"/>
</dbReference>
<dbReference type="SUPFAM" id="SSF55874">
    <property type="entry name" value="ATPase domain of HSP90 chaperone/DNA topoisomerase II/histidine kinase"/>
    <property type="match status" value="1"/>
</dbReference>
<dbReference type="InterPro" id="IPR036890">
    <property type="entry name" value="HATPase_C_sf"/>
</dbReference>
<name>A0A1M4U695_9FIRM</name>
<keyword evidence="3" id="KW-1185">Reference proteome</keyword>
<dbReference type="Pfam" id="PF02518">
    <property type="entry name" value="HATPase_c"/>
    <property type="match status" value="1"/>
</dbReference>
<dbReference type="EMBL" id="FQUW01000006">
    <property type="protein sequence ID" value="SHE52282.1"/>
    <property type="molecule type" value="Genomic_DNA"/>
</dbReference>
<dbReference type="InterPro" id="IPR050640">
    <property type="entry name" value="Bact_2-comp_sensor_kinase"/>
</dbReference>
<dbReference type="RefSeq" id="WP_073162830.1">
    <property type="nucleotide sequence ID" value="NZ_FQUW01000006.1"/>
</dbReference>